<accession>A0A7X3KQL9</accession>
<dbReference type="InterPro" id="IPR012659">
    <property type="entry name" value="CHP02444"/>
</dbReference>
<comment type="caution">
    <text evidence="1">The sequence shown here is derived from an EMBL/GenBank/DDBJ whole genome shotgun (WGS) entry which is preliminary data.</text>
</comment>
<organism evidence="1 2">
    <name type="scientific">Vreelandella zhuhanensis</name>
    <dbReference type="NCBI Taxonomy" id="2684210"/>
    <lineage>
        <taxon>Bacteria</taxon>
        <taxon>Pseudomonadati</taxon>
        <taxon>Pseudomonadota</taxon>
        <taxon>Gammaproteobacteria</taxon>
        <taxon>Oceanospirillales</taxon>
        <taxon>Halomonadaceae</taxon>
        <taxon>Vreelandella</taxon>
    </lineage>
</organism>
<name>A0A7X3KQL9_9GAMM</name>
<dbReference type="RefSeq" id="WP_160418415.1">
    <property type="nucleotide sequence ID" value="NZ_WTKP01000004.1"/>
</dbReference>
<dbReference type="Pfam" id="PF09523">
    <property type="entry name" value="DUF2390"/>
    <property type="match status" value="1"/>
</dbReference>
<gene>
    <name evidence="1" type="ORF">GPM19_07500</name>
</gene>
<evidence type="ECO:0000313" key="2">
    <source>
        <dbReference type="Proteomes" id="UP000437638"/>
    </source>
</evidence>
<dbReference type="Proteomes" id="UP000437638">
    <property type="component" value="Unassembled WGS sequence"/>
</dbReference>
<keyword evidence="2" id="KW-1185">Reference proteome</keyword>
<reference evidence="1 2" key="1">
    <citation type="submission" date="2019-12" db="EMBL/GenBank/DDBJ databases">
        <title>Halomonas rutogse sp. nov. isolated from two lakes on Tibetan Plateau.</title>
        <authorList>
            <person name="Gao P."/>
        </authorList>
    </citation>
    <scope>NUCLEOTIDE SEQUENCE [LARGE SCALE GENOMIC DNA]</scope>
    <source>
        <strain evidence="1 2">ZH2S</strain>
    </source>
</reference>
<evidence type="ECO:0000313" key="1">
    <source>
        <dbReference type="EMBL" id="MWJ28048.1"/>
    </source>
</evidence>
<protein>
    <submittedName>
        <fullName evidence="1">TIGR02444 family protein</fullName>
    </submittedName>
</protein>
<sequence length="190" mass="22152">MGDSNRLAHLEQTPLWDFALKWYSRPGVEAACLRLQEEAGVDVCELLFHGWLYSHGFQASPEWVEKYRKERLRWQHEVTAVLRDLHRGLKAEAATRQGVWALRETLKQAELLAERENLQRWQEWALDGTTPEARLRVTRVASGNSAWWLRNQVVIQAYTDRDETLDYSSSTLESAWQTLGRQLDPLHVAR</sequence>
<dbReference type="AlphaFoldDB" id="A0A7X3KQL9"/>
<proteinExistence type="predicted"/>
<dbReference type="NCBIfam" id="TIGR02444">
    <property type="entry name" value="TIGR02444 family protein"/>
    <property type="match status" value="1"/>
</dbReference>
<dbReference type="EMBL" id="WTKP01000004">
    <property type="protein sequence ID" value="MWJ28048.1"/>
    <property type="molecule type" value="Genomic_DNA"/>
</dbReference>